<dbReference type="SUPFAM" id="SSF51735">
    <property type="entry name" value="NAD(P)-binding Rossmann-fold domains"/>
    <property type="match status" value="1"/>
</dbReference>
<evidence type="ECO:0000313" key="2">
    <source>
        <dbReference type="EMBL" id="MFD0977082.1"/>
    </source>
</evidence>
<dbReference type="EMBL" id="JBHTJP010000035">
    <property type="protein sequence ID" value="MFD0977082.1"/>
    <property type="molecule type" value="Genomic_DNA"/>
</dbReference>
<dbReference type="InterPro" id="IPR016040">
    <property type="entry name" value="NAD(P)-bd_dom"/>
</dbReference>
<proteinExistence type="predicted"/>
<evidence type="ECO:0000313" key="3">
    <source>
        <dbReference type="Proteomes" id="UP001597100"/>
    </source>
</evidence>
<comment type="caution">
    <text evidence="2">The sequence shown here is derived from an EMBL/GenBank/DDBJ whole genome shotgun (WGS) entry which is preliminary data.</text>
</comment>
<dbReference type="InterPro" id="IPR036291">
    <property type="entry name" value="NAD(P)-bd_dom_sf"/>
</dbReference>
<gene>
    <name evidence="2" type="ORF">ACFQ1G_09780</name>
</gene>
<name>A0ABW3IG46_9FLAO</name>
<dbReference type="Proteomes" id="UP001597100">
    <property type="component" value="Unassembled WGS sequence"/>
</dbReference>
<dbReference type="Pfam" id="PF13460">
    <property type="entry name" value="NAD_binding_10"/>
    <property type="match status" value="1"/>
</dbReference>
<reference evidence="3" key="1">
    <citation type="journal article" date="2019" name="Int. J. Syst. Evol. Microbiol.">
        <title>The Global Catalogue of Microorganisms (GCM) 10K type strain sequencing project: providing services to taxonomists for standard genome sequencing and annotation.</title>
        <authorList>
            <consortium name="The Broad Institute Genomics Platform"/>
            <consortium name="The Broad Institute Genome Sequencing Center for Infectious Disease"/>
            <person name="Wu L."/>
            <person name="Ma J."/>
        </authorList>
    </citation>
    <scope>NUCLEOTIDE SEQUENCE [LARGE SCALE GENOMIC DNA]</scope>
    <source>
        <strain evidence="3">CCUG 60898</strain>
    </source>
</reference>
<organism evidence="2 3">
    <name type="scientific">Salinimicrobium gaetbulicola</name>
    <dbReference type="NCBI Taxonomy" id="999702"/>
    <lineage>
        <taxon>Bacteria</taxon>
        <taxon>Pseudomonadati</taxon>
        <taxon>Bacteroidota</taxon>
        <taxon>Flavobacteriia</taxon>
        <taxon>Flavobacteriales</taxon>
        <taxon>Flavobacteriaceae</taxon>
        <taxon>Salinimicrobium</taxon>
    </lineage>
</organism>
<keyword evidence="3" id="KW-1185">Reference proteome</keyword>
<dbReference type="RefSeq" id="WP_380739076.1">
    <property type="nucleotide sequence ID" value="NZ_JBHTJP010000035.1"/>
</dbReference>
<dbReference type="PANTHER" id="PTHR15020:SF50">
    <property type="entry name" value="UPF0659 PROTEIN YMR090W"/>
    <property type="match status" value="1"/>
</dbReference>
<dbReference type="CDD" id="cd05243">
    <property type="entry name" value="SDR_a5"/>
    <property type="match status" value="1"/>
</dbReference>
<sequence>MEKILIAGATGSTGKRIIEILNNSQSFDPVAMIRKEEQKTIFDDMEVKWVLADLEGDVSEAVKGVDKIIFAAGSGGSTGPEKTDAVDRDGAIKLIDAAKKAKVKKFIMLSSMGADDPAAHEELKHYLEAKAAADEHLRKSKLKYTILRPGRLTDDMGLGKVNLAEKLDDLGEIPRDDVAFLLIMSLADPLLPNMTVEAIEGEEPIKSAMIELSRG</sequence>
<accession>A0ABW3IG46</accession>
<protein>
    <submittedName>
        <fullName evidence="2">SDR family oxidoreductase</fullName>
    </submittedName>
</protein>
<dbReference type="Gene3D" id="3.40.50.720">
    <property type="entry name" value="NAD(P)-binding Rossmann-like Domain"/>
    <property type="match status" value="1"/>
</dbReference>
<evidence type="ECO:0000259" key="1">
    <source>
        <dbReference type="Pfam" id="PF13460"/>
    </source>
</evidence>
<dbReference type="PANTHER" id="PTHR15020">
    <property type="entry name" value="FLAVIN REDUCTASE-RELATED"/>
    <property type="match status" value="1"/>
</dbReference>
<feature type="domain" description="NAD(P)-binding" evidence="1">
    <location>
        <begin position="8"/>
        <end position="189"/>
    </location>
</feature>